<proteinExistence type="predicted"/>
<sequence length="192" mass="21807">MRRYYCTFPVSPRFSGRYNVRQRCRKRHDLTFSFQGVGQRAPGPPPPSLSPVPHLRSAGVQHINVRYYVTGDLTPSLYRPDCLFTDPTTRVESVERYTAAVKLLFDPDNAQVDLLSLAVKDDNHIFAEWQLQGYLKFPWHPYVKPYTGTTLYTLDSDGLISRHEETWSISALEAARATITPTAGPQPTMESS</sequence>
<keyword evidence="2" id="KW-1185">Reference proteome</keyword>
<dbReference type="PANTHER" id="PTHR34123">
    <property type="entry name" value="OS04G0578200 PROTEIN"/>
    <property type="match status" value="1"/>
</dbReference>
<dbReference type="OrthoDB" id="348976at2759"/>
<dbReference type="eggNOG" id="ENOG502S5BV">
    <property type="taxonomic scope" value="Eukaryota"/>
</dbReference>
<dbReference type="EMBL" id="FN649760">
    <property type="protein sequence ID" value="CBJ48872.1"/>
    <property type="molecule type" value="Genomic_DNA"/>
</dbReference>
<dbReference type="STRING" id="2880.D7G4G9"/>
<dbReference type="InParanoid" id="D7G4G9"/>
<dbReference type="AlphaFoldDB" id="D7G4G9"/>
<dbReference type="Gene3D" id="3.10.450.50">
    <property type="match status" value="1"/>
</dbReference>
<evidence type="ECO:0008006" key="3">
    <source>
        <dbReference type="Google" id="ProtNLM"/>
    </source>
</evidence>
<dbReference type="Pfam" id="PF10184">
    <property type="entry name" value="DUF2358"/>
    <property type="match status" value="1"/>
</dbReference>
<evidence type="ECO:0000313" key="1">
    <source>
        <dbReference type="EMBL" id="CBJ48872.1"/>
    </source>
</evidence>
<dbReference type="Proteomes" id="UP000002630">
    <property type="component" value="Unassembled WGS sequence"/>
</dbReference>
<evidence type="ECO:0000313" key="2">
    <source>
        <dbReference type="Proteomes" id="UP000002630"/>
    </source>
</evidence>
<gene>
    <name evidence="1" type="ORF">Esi_0057_0001</name>
</gene>
<protein>
    <recommendedName>
        <fullName evidence="3">SnoaL-like domain-containing protein</fullName>
    </recommendedName>
</protein>
<dbReference type="InterPro" id="IPR032710">
    <property type="entry name" value="NTF2-like_dom_sf"/>
</dbReference>
<reference evidence="1 2" key="1">
    <citation type="journal article" date="2010" name="Nature">
        <title>The Ectocarpus genome and the independent evolution of multicellularity in brown algae.</title>
        <authorList>
            <person name="Cock J.M."/>
            <person name="Sterck L."/>
            <person name="Rouze P."/>
            <person name="Scornet D."/>
            <person name="Allen A.E."/>
            <person name="Amoutzias G."/>
            <person name="Anthouard V."/>
            <person name="Artiguenave F."/>
            <person name="Aury J.M."/>
            <person name="Badger J.H."/>
            <person name="Beszteri B."/>
            <person name="Billiau K."/>
            <person name="Bonnet E."/>
            <person name="Bothwell J.H."/>
            <person name="Bowler C."/>
            <person name="Boyen C."/>
            <person name="Brownlee C."/>
            <person name="Carrano C.J."/>
            <person name="Charrier B."/>
            <person name="Cho G.Y."/>
            <person name="Coelho S.M."/>
            <person name="Collen J."/>
            <person name="Corre E."/>
            <person name="Da Silva C."/>
            <person name="Delage L."/>
            <person name="Delaroque N."/>
            <person name="Dittami S.M."/>
            <person name="Doulbeau S."/>
            <person name="Elias M."/>
            <person name="Farnham G."/>
            <person name="Gachon C.M."/>
            <person name="Gschloessl B."/>
            <person name="Heesch S."/>
            <person name="Jabbari K."/>
            <person name="Jubin C."/>
            <person name="Kawai H."/>
            <person name="Kimura K."/>
            <person name="Kloareg B."/>
            <person name="Kupper F.C."/>
            <person name="Lang D."/>
            <person name="Le Bail A."/>
            <person name="Leblanc C."/>
            <person name="Lerouge P."/>
            <person name="Lohr M."/>
            <person name="Lopez P.J."/>
            <person name="Martens C."/>
            <person name="Maumus F."/>
            <person name="Michel G."/>
            <person name="Miranda-Saavedra D."/>
            <person name="Morales J."/>
            <person name="Moreau H."/>
            <person name="Motomura T."/>
            <person name="Nagasato C."/>
            <person name="Napoli C.A."/>
            <person name="Nelson D.R."/>
            <person name="Nyvall-Collen P."/>
            <person name="Peters A.F."/>
            <person name="Pommier C."/>
            <person name="Potin P."/>
            <person name="Poulain J."/>
            <person name="Quesneville H."/>
            <person name="Read B."/>
            <person name="Rensing S.A."/>
            <person name="Ritter A."/>
            <person name="Rousvoal S."/>
            <person name="Samanta M."/>
            <person name="Samson G."/>
            <person name="Schroeder D.C."/>
            <person name="Segurens B."/>
            <person name="Strittmatter M."/>
            <person name="Tonon T."/>
            <person name="Tregear J.W."/>
            <person name="Valentin K."/>
            <person name="von Dassow P."/>
            <person name="Yamagishi T."/>
            <person name="Van de Peer Y."/>
            <person name="Wincker P."/>
        </authorList>
    </citation>
    <scope>NUCLEOTIDE SEQUENCE [LARGE SCALE GENOMIC DNA]</scope>
    <source>
        <strain evidence="2">Ec32 / CCAP1310/4</strain>
    </source>
</reference>
<name>D7G4G9_ECTSI</name>
<organism evidence="1 2">
    <name type="scientific">Ectocarpus siliculosus</name>
    <name type="common">Brown alga</name>
    <name type="synonym">Conferva siliculosa</name>
    <dbReference type="NCBI Taxonomy" id="2880"/>
    <lineage>
        <taxon>Eukaryota</taxon>
        <taxon>Sar</taxon>
        <taxon>Stramenopiles</taxon>
        <taxon>Ochrophyta</taxon>
        <taxon>PX clade</taxon>
        <taxon>Phaeophyceae</taxon>
        <taxon>Ectocarpales</taxon>
        <taxon>Ectocarpaceae</taxon>
        <taxon>Ectocarpus</taxon>
    </lineage>
</organism>
<dbReference type="SUPFAM" id="SSF54427">
    <property type="entry name" value="NTF2-like"/>
    <property type="match status" value="1"/>
</dbReference>
<accession>D7G4G9</accession>
<dbReference type="PANTHER" id="PTHR34123:SF3">
    <property type="entry name" value="SNOAL-LIKE DOMAIN-CONTAINING PROTEIN"/>
    <property type="match status" value="1"/>
</dbReference>
<dbReference type="InterPro" id="IPR018790">
    <property type="entry name" value="DUF2358"/>
</dbReference>